<evidence type="ECO:0000313" key="2">
    <source>
        <dbReference type="Proteomes" id="UP000051658"/>
    </source>
</evidence>
<dbReference type="AlphaFoldDB" id="A0A0R2HNJ5"/>
<comment type="caution">
    <text evidence="1">The sequence shown here is derived from an EMBL/GenBank/DDBJ whole genome shotgun (WGS) entry which is preliminary data.</text>
</comment>
<dbReference type="PATRIC" id="fig|1449336.4.peg.2077"/>
<gene>
    <name evidence="1" type="ORF">IV74_GL002040</name>
</gene>
<dbReference type="GeneID" id="89589032"/>
<organism evidence="1 2">
    <name type="scientific">Carnobacterium divergens DSM 20623</name>
    <dbReference type="NCBI Taxonomy" id="1449336"/>
    <lineage>
        <taxon>Bacteria</taxon>
        <taxon>Bacillati</taxon>
        <taxon>Bacillota</taxon>
        <taxon>Bacilli</taxon>
        <taxon>Lactobacillales</taxon>
        <taxon>Carnobacteriaceae</taxon>
        <taxon>Carnobacterium</taxon>
    </lineage>
</organism>
<evidence type="ECO:0000313" key="1">
    <source>
        <dbReference type="EMBL" id="KRN54457.1"/>
    </source>
</evidence>
<sequence length="108" mass="12723">MENYFATSQLRPFSFLQKKVTVGHKETLQVHSQMPQAQILFFLNQAYQKRKPIVIQVNKTKHILAINEHTGILRYSPTEQHRAILESSNQNTTYMIDFKDIRHIRIAN</sequence>
<reference evidence="1 2" key="1">
    <citation type="journal article" date="2015" name="Genome Announc.">
        <title>Expanding the biotechnology potential of lactobacilli through comparative genomics of 213 strains and associated genera.</title>
        <authorList>
            <person name="Sun Z."/>
            <person name="Harris H.M."/>
            <person name="McCann A."/>
            <person name="Guo C."/>
            <person name="Argimon S."/>
            <person name="Zhang W."/>
            <person name="Yang X."/>
            <person name="Jeffery I.B."/>
            <person name="Cooney J.C."/>
            <person name="Kagawa T.F."/>
            <person name="Liu W."/>
            <person name="Song Y."/>
            <person name="Salvetti E."/>
            <person name="Wrobel A."/>
            <person name="Rasinkangas P."/>
            <person name="Parkhill J."/>
            <person name="Rea M.C."/>
            <person name="O'Sullivan O."/>
            <person name="Ritari J."/>
            <person name="Douillard F.P."/>
            <person name="Paul Ross R."/>
            <person name="Yang R."/>
            <person name="Briner A.E."/>
            <person name="Felis G.E."/>
            <person name="de Vos W.M."/>
            <person name="Barrangou R."/>
            <person name="Klaenhammer T.R."/>
            <person name="Caufield P.W."/>
            <person name="Cui Y."/>
            <person name="Zhang H."/>
            <person name="O'Toole P.W."/>
        </authorList>
    </citation>
    <scope>NUCLEOTIDE SEQUENCE [LARGE SCALE GENOMIC DNA]</scope>
    <source>
        <strain evidence="1 2">DSM 20623</strain>
    </source>
</reference>
<accession>A0A0R2HNJ5</accession>
<protein>
    <submittedName>
        <fullName evidence="1">Uncharacterized protein</fullName>
    </submittedName>
</protein>
<dbReference type="Proteomes" id="UP000051658">
    <property type="component" value="Unassembled WGS sequence"/>
</dbReference>
<dbReference type="EMBL" id="JQBS01000035">
    <property type="protein sequence ID" value="KRN54457.1"/>
    <property type="molecule type" value="Genomic_DNA"/>
</dbReference>
<dbReference type="RefSeq" id="WP_034569382.1">
    <property type="nucleotide sequence ID" value="NZ_JQBS01000035.1"/>
</dbReference>
<name>A0A0R2HNJ5_CARDV</name>
<keyword evidence="2" id="KW-1185">Reference proteome</keyword>
<proteinExistence type="predicted"/>